<gene>
    <name evidence="2" type="ORF">AFERRID_28040</name>
</gene>
<accession>A0A2Z6IMA8</accession>
<dbReference type="Proteomes" id="UP000280188">
    <property type="component" value="Chromosome"/>
</dbReference>
<reference evidence="2 3" key="1">
    <citation type="journal article" date="2018" name="Microbiol. Resour. Announc.">
        <title>Complete Genome Sequence of Acidithiobacillus ferridurans JCM 18981.</title>
        <authorList>
            <person name="Miyauchi T."/>
            <person name="Kouzuma A."/>
            <person name="Abe T."/>
            <person name="Watanabe K."/>
        </authorList>
    </citation>
    <scope>NUCLEOTIDE SEQUENCE [LARGE SCALE GENOMIC DNA]</scope>
    <source>
        <strain evidence="3">ATCC 33020 / DSM 29468 / JCM 18981 / 11Fe</strain>
    </source>
</reference>
<evidence type="ECO:0000313" key="2">
    <source>
        <dbReference type="EMBL" id="BBF66586.1"/>
    </source>
</evidence>
<dbReference type="EMBL" id="AP018795">
    <property type="protein sequence ID" value="BBF66586.1"/>
    <property type="molecule type" value="Genomic_DNA"/>
</dbReference>
<organism evidence="2 3">
    <name type="scientific">Acidithiobacillus ferridurans</name>
    <dbReference type="NCBI Taxonomy" id="1232575"/>
    <lineage>
        <taxon>Bacteria</taxon>
        <taxon>Pseudomonadati</taxon>
        <taxon>Pseudomonadota</taxon>
        <taxon>Acidithiobacillia</taxon>
        <taxon>Acidithiobacillales</taxon>
        <taxon>Acidithiobacillaceae</taxon>
        <taxon>Acidithiobacillus</taxon>
    </lineage>
</organism>
<sequence length="297" mass="33466">MRKSLGSKRRELAPEHIKAISQMLGVGEALDQAVLLDAEGKERTRVVLFEGTPVPEPVDGGTVKVRPVSRIFRMTDFGYRTVTVERPLRLRFQMTPERLQEYEGKLREKLDGNGRGPRRVRSVEAQAQALREMDGLLDDAEAVFQAFGDTPDDNWNTLWPRIEGILEARGSRYTPASRKAFRDAFTESCPDAAPVESGKRNGPKYEPDSGLRDTENVPLGEDVYAYFQREVLPHVPDAWIDESKRDAKDGKVGVVGYEIPFNRHFYVFEPPRSLAEIDADLKACTGRILRMLGEMSA</sequence>
<evidence type="ECO:0008006" key="4">
    <source>
        <dbReference type="Google" id="ProtNLM"/>
    </source>
</evidence>
<feature type="compositionally biased region" description="Basic and acidic residues" evidence="1">
    <location>
        <begin position="197"/>
        <end position="214"/>
    </location>
</feature>
<dbReference type="REBASE" id="258588">
    <property type="entry name" value="M.Afe18981ORF28040P"/>
</dbReference>
<feature type="region of interest" description="Disordered" evidence="1">
    <location>
        <begin position="189"/>
        <end position="214"/>
    </location>
</feature>
<dbReference type="KEGG" id="afj:AFERRID_28040"/>
<evidence type="ECO:0000256" key="1">
    <source>
        <dbReference type="SAM" id="MobiDB-lite"/>
    </source>
</evidence>
<evidence type="ECO:0000313" key="3">
    <source>
        <dbReference type="Proteomes" id="UP000280188"/>
    </source>
</evidence>
<dbReference type="AlphaFoldDB" id="A0A2Z6IMA8"/>
<name>A0A2Z6IMA8_ACIFI</name>
<proteinExistence type="predicted"/>
<protein>
    <recommendedName>
        <fullName evidence="4">DNA methylase adenine-specific domain-containing protein</fullName>
    </recommendedName>
</protein>
<keyword evidence="3" id="KW-1185">Reference proteome</keyword>